<dbReference type="RefSeq" id="WP_332919684.1">
    <property type="nucleotide sequence ID" value="NZ_AP025292.1"/>
</dbReference>
<evidence type="ECO:0000256" key="1">
    <source>
        <dbReference type="SAM" id="SignalP"/>
    </source>
</evidence>
<dbReference type="PROSITE" id="PS51257">
    <property type="entry name" value="PROKAR_LIPOPROTEIN"/>
    <property type="match status" value="1"/>
</dbReference>
<evidence type="ECO:0000313" key="3">
    <source>
        <dbReference type="Proteomes" id="UP001354989"/>
    </source>
</evidence>
<organism evidence="2 3">
    <name type="scientific">Persicobacter psychrovividus</name>
    <dbReference type="NCBI Taxonomy" id="387638"/>
    <lineage>
        <taxon>Bacteria</taxon>
        <taxon>Pseudomonadati</taxon>
        <taxon>Bacteroidota</taxon>
        <taxon>Cytophagia</taxon>
        <taxon>Cytophagales</taxon>
        <taxon>Persicobacteraceae</taxon>
        <taxon>Persicobacter</taxon>
    </lineage>
</organism>
<feature type="signal peptide" evidence="1">
    <location>
        <begin position="1"/>
        <end position="25"/>
    </location>
</feature>
<name>A0ABN6L4U6_9BACT</name>
<keyword evidence="3" id="KW-1185">Reference proteome</keyword>
<dbReference type="Proteomes" id="UP001354989">
    <property type="component" value="Chromosome"/>
</dbReference>
<sequence length="164" mass="18038">MKKSLPFFLLLFVIVGLGMSSCNNCSDCGPEQINPTVNVRFKNFADSSEVKVKVIARAKGGEKELAPLDSITSFSLPLDMNNTRASFDLDISVGGKTSPSGTYEMELGYDTASVVDIRNVIRVEASNVQLLDQNRFENVTVTCENDSSTCLSEKTNIDVYFRVF</sequence>
<dbReference type="EMBL" id="AP025292">
    <property type="protein sequence ID" value="BDC98117.1"/>
    <property type="molecule type" value="Genomic_DNA"/>
</dbReference>
<evidence type="ECO:0000313" key="2">
    <source>
        <dbReference type="EMBL" id="BDC98117.1"/>
    </source>
</evidence>
<feature type="chain" id="PRO_5045547728" evidence="1">
    <location>
        <begin position="26"/>
        <end position="164"/>
    </location>
</feature>
<gene>
    <name evidence="2" type="ORF">PEPS_03980</name>
</gene>
<protein>
    <submittedName>
        <fullName evidence="2">Uncharacterized protein</fullName>
    </submittedName>
</protein>
<proteinExistence type="predicted"/>
<keyword evidence="1" id="KW-0732">Signal</keyword>
<accession>A0ABN6L4U6</accession>
<reference evidence="2 3" key="1">
    <citation type="submission" date="2021-12" db="EMBL/GenBank/DDBJ databases">
        <title>Genome sequencing of bacteria with rrn-lacking chromosome and rrn-plasmid.</title>
        <authorList>
            <person name="Anda M."/>
            <person name="Iwasaki W."/>
        </authorList>
    </citation>
    <scope>NUCLEOTIDE SEQUENCE [LARGE SCALE GENOMIC DNA]</scope>
    <source>
        <strain evidence="2 3">NBRC 101262</strain>
    </source>
</reference>